<dbReference type="EMBL" id="JAECSB010000021">
    <property type="protein sequence ID" value="MBH5141843.1"/>
    <property type="molecule type" value="Genomic_DNA"/>
</dbReference>
<organism evidence="1 2">
    <name type="scientific">Rhodococcus erythropolis</name>
    <name type="common">Arthrobacter picolinophilus</name>
    <dbReference type="NCBI Taxonomy" id="1833"/>
    <lineage>
        <taxon>Bacteria</taxon>
        <taxon>Bacillati</taxon>
        <taxon>Actinomycetota</taxon>
        <taxon>Actinomycetes</taxon>
        <taxon>Mycobacteriales</taxon>
        <taxon>Nocardiaceae</taxon>
        <taxon>Rhodococcus</taxon>
        <taxon>Rhodococcus erythropolis group</taxon>
    </lineage>
</organism>
<keyword evidence="2" id="KW-1185">Reference proteome</keyword>
<dbReference type="Proteomes" id="UP000627573">
    <property type="component" value="Unassembled WGS sequence"/>
</dbReference>
<proteinExistence type="predicted"/>
<dbReference type="RefSeq" id="WP_197940542.1">
    <property type="nucleotide sequence ID" value="NZ_JAECSB010000021.1"/>
</dbReference>
<gene>
    <name evidence="1" type="ORF">I3517_04345</name>
</gene>
<protein>
    <submittedName>
        <fullName evidence="1">Uncharacterized protein</fullName>
    </submittedName>
</protein>
<evidence type="ECO:0000313" key="2">
    <source>
        <dbReference type="Proteomes" id="UP000627573"/>
    </source>
</evidence>
<name>A0A8I1D6U7_RHOER</name>
<reference evidence="1 2" key="1">
    <citation type="submission" date="2020-12" db="EMBL/GenBank/DDBJ databases">
        <title>Draft genome sequence of furan degrading bacterial strain FUR100.</title>
        <authorList>
            <person name="Woiski C."/>
        </authorList>
    </citation>
    <scope>NUCLEOTIDE SEQUENCE [LARGE SCALE GENOMIC DNA]</scope>
    <source>
        <strain evidence="1 2">FUR100</strain>
    </source>
</reference>
<comment type="caution">
    <text evidence="1">The sequence shown here is derived from an EMBL/GenBank/DDBJ whole genome shotgun (WGS) entry which is preliminary data.</text>
</comment>
<sequence>MISDARKTSDVGSLLQFLLATQPVGEVQVVDGCREIRRHVRSHPLPASREGDAVWAQSTAAVMEKPQRARSGLKSSPRGPKSPVQSWTAVLNVSVDAFAGSGGDVSVLSTAVMSRLGIASDDGSWRWIALSFPVVGRFVRRVQLAATPLDSRDPTWSLLGHDRWAPRVAATVVADAQRGFLL</sequence>
<evidence type="ECO:0000313" key="1">
    <source>
        <dbReference type="EMBL" id="MBH5141843.1"/>
    </source>
</evidence>
<accession>A0A8I1D6U7</accession>
<dbReference type="AlphaFoldDB" id="A0A8I1D6U7"/>